<name>A0A0G9JYJ5_9BACT</name>
<dbReference type="PATRIC" id="fig|1447256.3.peg.1411"/>
<organism evidence="1 2">
    <name type="scientific">Aliarcobacter butzleri L348</name>
    <dbReference type="NCBI Taxonomy" id="1447256"/>
    <lineage>
        <taxon>Bacteria</taxon>
        <taxon>Pseudomonadati</taxon>
        <taxon>Campylobacterota</taxon>
        <taxon>Epsilonproteobacteria</taxon>
        <taxon>Campylobacterales</taxon>
        <taxon>Arcobacteraceae</taxon>
        <taxon>Aliarcobacter</taxon>
    </lineage>
</organism>
<sequence length="223" mass="26066">MNISLFEDLIKELSLKYEMQDIDILTIFVESAEEIFNTNIQIIKKNDVVHLSKIENNKKINLNKNTLKKISTIFEDKLINSNKKIQIENAKKMLKNKAIIFFEILKKEENFFICSFNNLIAFLPFGNIPIVDFDNFSIGSKHYGIVHSYSFNKNEIVLNCKHNLVEIKKVKSVILNINVTKVNRFYGQRIKIYTDTIPNKTLINNLKMLYAKEKVIFVKVKNV</sequence>
<dbReference type="RefSeq" id="WP_046996811.1">
    <property type="nucleotide sequence ID" value="NZ_JAIQ01000104.1"/>
</dbReference>
<reference evidence="1 2" key="1">
    <citation type="submission" date="2014-01" db="EMBL/GenBank/DDBJ databases">
        <title>Development of a Comparative Genomic Fingerprinting Assay for High Resolution Genotyping of Arcobacter butzleri.</title>
        <authorList>
            <person name="Webb A.L."/>
            <person name="Inglis G.D."/>
            <person name="Kruczkiewicz P."/>
            <person name="Selinger L.B."/>
            <person name="Taboada E.N."/>
        </authorList>
    </citation>
    <scope>NUCLEOTIDE SEQUENCE [LARGE SCALE GENOMIC DNA]</scope>
    <source>
        <strain evidence="1 2">L348</strain>
    </source>
</reference>
<proteinExistence type="predicted"/>
<dbReference type="Proteomes" id="UP000035514">
    <property type="component" value="Unassembled WGS sequence"/>
</dbReference>
<accession>A0A0G9JYJ5</accession>
<evidence type="ECO:0000313" key="1">
    <source>
        <dbReference type="EMBL" id="KLD99300.1"/>
    </source>
</evidence>
<gene>
    <name evidence="1" type="ORF">AA20_07225</name>
</gene>
<dbReference type="EMBL" id="JAIQ01000104">
    <property type="protein sequence ID" value="KLD99300.1"/>
    <property type="molecule type" value="Genomic_DNA"/>
</dbReference>
<dbReference type="AlphaFoldDB" id="A0A0G9JYJ5"/>
<evidence type="ECO:0000313" key="2">
    <source>
        <dbReference type="Proteomes" id="UP000035514"/>
    </source>
</evidence>
<comment type="caution">
    <text evidence="1">The sequence shown here is derived from an EMBL/GenBank/DDBJ whole genome shotgun (WGS) entry which is preliminary data.</text>
</comment>
<protein>
    <submittedName>
        <fullName evidence="1">Uncharacterized protein</fullName>
    </submittedName>
</protein>